<evidence type="ECO:0000256" key="5">
    <source>
        <dbReference type="ARBA" id="ARBA00022669"/>
    </source>
</evidence>
<dbReference type="GO" id="GO:0008843">
    <property type="term" value="F:endochitinase activity"/>
    <property type="evidence" value="ECO:0007669"/>
    <property type="project" value="UniProtKB-EC"/>
</dbReference>
<feature type="chain" id="PRO_5045274328" description="chitinase" evidence="13">
    <location>
        <begin position="22"/>
        <end position="402"/>
    </location>
</feature>
<comment type="similarity">
    <text evidence="12">Belongs to the glycosyl hydrolase 18 family.</text>
</comment>
<keyword evidence="9 11" id="KW-0326">Glycosidase</keyword>
<keyword evidence="5" id="KW-0147">Chitin-binding</keyword>
<keyword evidence="16" id="KW-1185">Reference proteome</keyword>
<keyword evidence="6 11" id="KW-0378">Hydrolase</keyword>
<evidence type="ECO:0000259" key="14">
    <source>
        <dbReference type="PROSITE" id="PS51910"/>
    </source>
</evidence>
<comment type="catalytic activity">
    <reaction evidence="1">
        <text>Random endo-hydrolysis of N-acetyl-beta-D-glucosaminide (1-&gt;4)-beta-linkages in chitin and chitodextrins.</text>
        <dbReference type="EC" id="3.2.1.14"/>
    </reaction>
</comment>
<evidence type="ECO:0000256" key="12">
    <source>
        <dbReference type="RuleBase" id="RU004453"/>
    </source>
</evidence>
<accession>A0ABP0D2C8</accession>
<dbReference type="PROSITE" id="PS01095">
    <property type="entry name" value="GH18_1"/>
    <property type="match status" value="1"/>
</dbReference>
<evidence type="ECO:0000313" key="16">
    <source>
        <dbReference type="Proteomes" id="UP001642482"/>
    </source>
</evidence>
<organism evidence="15 16">
    <name type="scientific">Sporothrix eucalyptigena</name>
    <dbReference type="NCBI Taxonomy" id="1812306"/>
    <lineage>
        <taxon>Eukaryota</taxon>
        <taxon>Fungi</taxon>
        <taxon>Dikarya</taxon>
        <taxon>Ascomycota</taxon>
        <taxon>Pezizomycotina</taxon>
        <taxon>Sordariomycetes</taxon>
        <taxon>Sordariomycetidae</taxon>
        <taxon>Ophiostomatales</taxon>
        <taxon>Ophiostomataceae</taxon>
        <taxon>Sporothrix</taxon>
    </lineage>
</organism>
<evidence type="ECO:0000256" key="6">
    <source>
        <dbReference type="ARBA" id="ARBA00022801"/>
    </source>
</evidence>
<feature type="domain" description="GH18" evidence="14">
    <location>
        <begin position="29"/>
        <end position="352"/>
    </location>
</feature>
<evidence type="ECO:0000256" key="4">
    <source>
        <dbReference type="ARBA" id="ARBA00022525"/>
    </source>
</evidence>
<dbReference type="Pfam" id="PF00704">
    <property type="entry name" value="Glyco_hydro_18"/>
    <property type="match status" value="1"/>
</dbReference>
<comment type="caution">
    <text evidence="15">The sequence shown here is derived from an EMBL/GenBank/DDBJ whole genome shotgun (WGS) entry which is preliminary data.</text>
</comment>
<evidence type="ECO:0000256" key="10">
    <source>
        <dbReference type="ARBA" id="ARBA00023326"/>
    </source>
</evidence>
<dbReference type="EMBL" id="CAWUHD010000213">
    <property type="protein sequence ID" value="CAK7238188.1"/>
    <property type="molecule type" value="Genomic_DNA"/>
</dbReference>
<sequence>MLRLSLIAAAVAFDLCKSASAGFTKSSADNVAVYWGQNSYGQSGGPYAQQRLAYYCSGKAYPSCRLVLSAAHLNLDTSIDIIPLAFLTSIADPAAVNFANAEANCTTFSGTALLSCPQIEQDIETCQSTYGKTILLSIGGSAYTQAGFSSPTTAAAAADGVWAMFGPPQVSSSASRPFGNAVVDGFDLDFESAVPNAVSFASQLRSHMDNATSAGAKSFYLSAAPQCPYPDAADGEMLGGAVFFDFVMVQFYNNPPCGLSSYQNGSATQSSFTVWDNWARTVSKNPQVRVFLGMPGGETAAGSGYTAGSTLGPILSALRRFSSFGGVMIWDMSQAYANAGFLGQVVSYLAPPQPAAANSTTVPHSTTANTSYYISVSANAPLATEAIALSQWHEQRVAQLSA</sequence>
<dbReference type="EC" id="3.2.1.14" evidence="3"/>
<evidence type="ECO:0000256" key="11">
    <source>
        <dbReference type="RuleBase" id="RU000489"/>
    </source>
</evidence>
<dbReference type="Proteomes" id="UP001642482">
    <property type="component" value="Unassembled WGS sequence"/>
</dbReference>
<dbReference type="InterPro" id="IPR001223">
    <property type="entry name" value="Glyco_hydro18_cat"/>
</dbReference>
<evidence type="ECO:0000313" key="15">
    <source>
        <dbReference type="EMBL" id="CAK7238188.1"/>
    </source>
</evidence>
<dbReference type="PROSITE" id="PS51910">
    <property type="entry name" value="GH18_2"/>
    <property type="match status" value="1"/>
</dbReference>
<protein>
    <recommendedName>
        <fullName evidence="3">chitinase</fullName>
        <ecNumber evidence="3">3.2.1.14</ecNumber>
    </recommendedName>
</protein>
<dbReference type="SUPFAM" id="SSF51445">
    <property type="entry name" value="(Trans)glycosidases"/>
    <property type="match status" value="1"/>
</dbReference>
<evidence type="ECO:0000256" key="1">
    <source>
        <dbReference type="ARBA" id="ARBA00000822"/>
    </source>
</evidence>
<dbReference type="InterPro" id="IPR001579">
    <property type="entry name" value="Glyco_hydro_18_chit_AS"/>
</dbReference>
<comment type="subcellular location">
    <subcellularLocation>
        <location evidence="2">Secreted</location>
    </subcellularLocation>
</comment>
<name>A0ABP0D2C8_9PEZI</name>
<dbReference type="Gene3D" id="3.20.20.80">
    <property type="entry name" value="Glycosidases"/>
    <property type="match status" value="1"/>
</dbReference>
<gene>
    <name evidence="15" type="primary">CHT2_5</name>
    <name evidence="15" type="ORF">SEUCBS140593_010414</name>
</gene>
<evidence type="ECO:0000256" key="3">
    <source>
        <dbReference type="ARBA" id="ARBA00012729"/>
    </source>
</evidence>
<proteinExistence type="inferred from homology"/>
<dbReference type="PANTHER" id="PTHR45708">
    <property type="entry name" value="ENDOCHITINASE"/>
    <property type="match status" value="1"/>
</dbReference>
<reference evidence="15 16" key="1">
    <citation type="submission" date="2024-01" db="EMBL/GenBank/DDBJ databases">
        <authorList>
            <person name="Allen C."/>
            <person name="Tagirdzhanova G."/>
        </authorList>
    </citation>
    <scope>NUCLEOTIDE SEQUENCE [LARGE SCALE GENOMIC DNA]</scope>
</reference>
<evidence type="ECO:0000256" key="7">
    <source>
        <dbReference type="ARBA" id="ARBA00023024"/>
    </source>
</evidence>
<keyword evidence="8" id="KW-0119">Carbohydrate metabolism</keyword>
<evidence type="ECO:0000256" key="9">
    <source>
        <dbReference type="ARBA" id="ARBA00023295"/>
    </source>
</evidence>
<dbReference type="InterPro" id="IPR017853">
    <property type="entry name" value="GH"/>
</dbReference>
<feature type="signal peptide" evidence="13">
    <location>
        <begin position="1"/>
        <end position="21"/>
    </location>
</feature>
<keyword evidence="7" id="KW-0146">Chitin degradation</keyword>
<evidence type="ECO:0000256" key="8">
    <source>
        <dbReference type="ARBA" id="ARBA00023277"/>
    </source>
</evidence>
<keyword evidence="10" id="KW-0624">Polysaccharide degradation</keyword>
<keyword evidence="13" id="KW-0732">Signal</keyword>
<evidence type="ECO:0000256" key="13">
    <source>
        <dbReference type="SAM" id="SignalP"/>
    </source>
</evidence>
<evidence type="ECO:0000256" key="2">
    <source>
        <dbReference type="ARBA" id="ARBA00004613"/>
    </source>
</evidence>
<dbReference type="PANTHER" id="PTHR45708:SF49">
    <property type="entry name" value="ENDOCHITINASE"/>
    <property type="match status" value="1"/>
</dbReference>
<dbReference type="InterPro" id="IPR050542">
    <property type="entry name" value="Glycosyl_Hydrlase18_Chitinase"/>
</dbReference>
<keyword evidence="4" id="KW-0964">Secreted</keyword>